<organism evidence="1 2">
    <name type="scientific">Scutellospora calospora</name>
    <dbReference type="NCBI Taxonomy" id="85575"/>
    <lineage>
        <taxon>Eukaryota</taxon>
        <taxon>Fungi</taxon>
        <taxon>Fungi incertae sedis</taxon>
        <taxon>Mucoromycota</taxon>
        <taxon>Glomeromycotina</taxon>
        <taxon>Glomeromycetes</taxon>
        <taxon>Diversisporales</taxon>
        <taxon>Gigasporaceae</taxon>
        <taxon>Scutellospora</taxon>
    </lineage>
</organism>
<name>A0ACA9MGM7_9GLOM</name>
<proteinExistence type="predicted"/>
<dbReference type="Proteomes" id="UP000789860">
    <property type="component" value="Unassembled WGS sequence"/>
</dbReference>
<comment type="caution">
    <text evidence="1">The sequence shown here is derived from an EMBL/GenBank/DDBJ whole genome shotgun (WGS) entry which is preliminary data.</text>
</comment>
<reference evidence="1" key="1">
    <citation type="submission" date="2021-06" db="EMBL/GenBank/DDBJ databases">
        <authorList>
            <person name="Kallberg Y."/>
            <person name="Tangrot J."/>
            <person name="Rosling A."/>
        </authorList>
    </citation>
    <scope>NUCLEOTIDE SEQUENCE</scope>
    <source>
        <strain evidence="1">AU212A</strain>
    </source>
</reference>
<feature type="non-terminal residue" evidence="1">
    <location>
        <position position="575"/>
    </location>
</feature>
<accession>A0ACA9MGM7</accession>
<evidence type="ECO:0000313" key="1">
    <source>
        <dbReference type="EMBL" id="CAG8590312.1"/>
    </source>
</evidence>
<keyword evidence="2" id="KW-1185">Reference proteome</keyword>
<gene>
    <name evidence="1" type="ORF">SCALOS_LOCUS6553</name>
</gene>
<evidence type="ECO:0000313" key="2">
    <source>
        <dbReference type="Proteomes" id="UP000789860"/>
    </source>
</evidence>
<sequence length="575" mass="64161">MVKFILFAILALLSLLSLFPSPSSQLEQFTYQDPLTGLDLCDDDKSNDGTIILRFGIPISQVNGSTTCWDKTIYLRIIHPNASISFYSISNHGIPDFNFCLKGKTMKDYTTIWGFDQGLILLTYYNSSNVTDSAIMGLIMTFEGTILSTIKLHDALINYGGIVSYNLVIPISSPSDGFLFFCRSASIISWVHFNAPDGEVIEITRSGIIQTNISIATSTGLYVLERGFAIAYGGDDSKTSLRNSAVDINNFNIGTTNGSYQNQTLIQTLKLRGIMCSVDFSGAGNICILMFLNTISQPNNTNTIPQSNNTSQNNTKKITSKKNTTNATSKINNTNTTSQNNITDTILQPQFVHLKISYLSSGSVTNIEEINGINFNEGFNLIPLRFGGYLMLGYQDYFSVFGYILDQNGNLYSNWSLPQPLNLPQYKSNYIMLANNSFVFVENQNDSLWNVTRDDLYRFLGQASTNPTIGSQVNKSSRQIKFTFTYPVILSNSNISIYQQIIGADDLLRQRFQGDTSNDVCWLDPKDNKTVIVQILSSTFNEPNGQYYVLIENNFVRRSDSNEALLGIDKNLWTL</sequence>
<protein>
    <submittedName>
        <fullName evidence="1">4907_t:CDS:1</fullName>
    </submittedName>
</protein>
<dbReference type="EMBL" id="CAJVPM010012744">
    <property type="protein sequence ID" value="CAG8590312.1"/>
    <property type="molecule type" value="Genomic_DNA"/>
</dbReference>